<dbReference type="Pfam" id="PF00530">
    <property type="entry name" value="SRCR"/>
    <property type="match status" value="2"/>
</dbReference>
<dbReference type="Gene3D" id="3.10.250.10">
    <property type="entry name" value="SRCR-like domain"/>
    <property type="match status" value="2"/>
</dbReference>
<reference evidence="8 9" key="1">
    <citation type="submission" date="2024-11" db="EMBL/GenBank/DDBJ databases">
        <title>Chromosome-level genome assembly of the freshwater bivalve Anodonta woodiana.</title>
        <authorList>
            <person name="Chen X."/>
        </authorList>
    </citation>
    <scope>NUCLEOTIDE SEQUENCE [LARGE SCALE GENOMIC DNA]</scope>
    <source>
        <strain evidence="8">MN2024</strain>
        <tissue evidence="8">Gills</tissue>
    </source>
</reference>
<dbReference type="SMART" id="SM00202">
    <property type="entry name" value="SR"/>
    <property type="match status" value="2"/>
</dbReference>
<keyword evidence="6" id="KW-0472">Membrane</keyword>
<evidence type="ECO:0000256" key="6">
    <source>
        <dbReference type="SAM" id="Phobius"/>
    </source>
</evidence>
<organism evidence="8 9">
    <name type="scientific">Sinanodonta woodiana</name>
    <name type="common">Chinese pond mussel</name>
    <name type="synonym">Anodonta woodiana</name>
    <dbReference type="NCBI Taxonomy" id="1069815"/>
    <lineage>
        <taxon>Eukaryota</taxon>
        <taxon>Metazoa</taxon>
        <taxon>Spiralia</taxon>
        <taxon>Lophotrochozoa</taxon>
        <taxon>Mollusca</taxon>
        <taxon>Bivalvia</taxon>
        <taxon>Autobranchia</taxon>
        <taxon>Heteroconchia</taxon>
        <taxon>Palaeoheterodonta</taxon>
        <taxon>Unionida</taxon>
        <taxon>Unionoidea</taxon>
        <taxon>Unionidae</taxon>
        <taxon>Unioninae</taxon>
        <taxon>Sinanodonta</taxon>
    </lineage>
</organism>
<dbReference type="PANTHER" id="PTHR48071">
    <property type="entry name" value="SRCR DOMAIN-CONTAINING PROTEIN"/>
    <property type="match status" value="1"/>
</dbReference>
<evidence type="ECO:0000256" key="2">
    <source>
        <dbReference type="ARBA" id="ARBA00023157"/>
    </source>
</evidence>
<sequence>MQEHSHRPYSNMTFILTFYFIFCTVLCSTFAISVRLSGSSSMTDYFAYGRVEINYNGTWGTVCDRLMDDDEATVVCKMLGYQYGIAIKNAKYGKGTGPVILDRAYCKSFHKSLDECSSLSFATNCSHNQDAGVACNIRLAGKASIRTSAAYGRVEVNYNGSWGTVCDDNWDSNEARVVCTMFGYSGGVALTESLFGAGNGPVWLNNVSCCSSAKDLSQCNHIGWGNVTMMFSPRYNNSSWYCNHYNDNAGVICYDLETYINKTESVCPANMACWILFGTVLLILFTLTTVIAKQFKRRKAASSSVSMTTDDMTPERNTNDNRAYTVTPNEGAMDEKERQMLVRLKEIEASKVKLMQRISIYRRNKMLDKRLDKVEMDMAILKNEAISLQGRINL</sequence>
<dbReference type="InterPro" id="IPR001190">
    <property type="entry name" value="SRCR"/>
</dbReference>
<evidence type="ECO:0000313" key="9">
    <source>
        <dbReference type="Proteomes" id="UP001634394"/>
    </source>
</evidence>
<name>A0ABD3UDX2_SINWO</name>
<feature type="disulfide bond" evidence="3">
    <location>
        <begin position="209"/>
        <end position="219"/>
    </location>
</feature>
<dbReference type="SUPFAM" id="SSF56487">
    <property type="entry name" value="SRCR-like"/>
    <property type="match status" value="2"/>
</dbReference>
<keyword evidence="2 3" id="KW-1015">Disulfide bond</keyword>
<evidence type="ECO:0000256" key="3">
    <source>
        <dbReference type="PROSITE-ProRule" id="PRU00196"/>
    </source>
</evidence>
<dbReference type="PRINTS" id="PR00258">
    <property type="entry name" value="SPERACTRCPTR"/>
</dbReference>
<feature type="transmembrane region" description="Helical" evidence="6">
    <location>
        <begin position="274"/>
        <end position="292"/>
    </location>
</feature>
<feature type="coiled-coil region" evidence="4">
    <location>
        <begin position="344"/>
        <end position="391"/>
    </location>
</feature>
<dbReference type="InterPro" id="IPR036772">
    <property type="entry name" value="SRCR-like_dom_sf"/>
</dbReference>
<keyword evidence="1" id="KW-0732">Signal</keyword>
<feature type="disulfide bond" evidence="3">
    <location>
        <begin position="106"/>
        <end position="116"/>
    </location>
</feature>
<proteinExistence type="predicted"/>
<dbReference type="AlphaFoldDB" id="A0ABD3UDX2"/>
<feature type="domain" description="SRCR" evidence="7">
    <location>
        <begin position="137"/>
        <end position="254"/>
    </location>
</feature>
<dbReference type="PANTHER" id="PTHR48071:SF18">
    <property type="entry name" value="DELETED IN MALIGNANT BRAIN TUMORS 1 PROTEIN-RELATED"/>
    <property type="match status" value="1"/>
</dbReference>
<comment type="caution">
    <text evidence="3">Lacks conserved residue(s) required for the propagation of feature annotation.</text>
</comment>
<protein>
    <recommendedName>
        <fullName evidence="7">SRCR domain-containing protein</fullName>
    </recommendedName>
</protein>
<feature type="domain" description="SRCR" evidence="7">
    <location>
        <begin position="34"/>
        <end position="136"/>
    </location>
</feature>
<evidence type="ECO:0000313" key="8">
    <source>
        <dbReference type="EMBL" id="KAL3846758.1"/>
    </source>
</evidence>
<keyword evidence="6" id="KW-0812">Transmembrane</keyword>
<dbReference type="PROSITE" id="PS50287">
    <property type="entry name" value="SRCR_2"/>
    <property type="match status" value="2"/>
</dbReference>
<evidence type="ECO:0000256" key="4">
    <source>
        <dbReference type="SAM" id="Coils"/>
    </source>
</evidence>
<keyword evidence="6" id="KW-1133">Transmembrane helix</keyword>
<gene>
    <name evidence="8" type="ORF">ACJMK2_017719</name>
</gene>
<feature type="transmembrane region" description="Helical" evidence="6">
    <location>
        <begin position="12"/>
        <end position="32"/>
    </location>
</feature>
<evidence type="ECO:0000256" key="1">
    <source>
        <dbReference type="ARBA" id="ARBA00022729"/>
    </source>
</evidence>
<dbReference type="EMBL" id="JBJQND010000016">
    <property type="protein sequence ID" value="KAL3846758.1"/>
    <property type="molecule type" value="Genomic_DNA"/>
</dbReference>
<dbReference type="FunFam" id="3.10.250.10:FF:000001">
    <property type="entry name" value="Lysyl oxidase 4 isoform X1"/>
    <property type="match status" value="2"/>
</dbReference>
<dbReference type="Proteomes" id="UP001634394">
    <property type="component" value="Unassembled WGS sequence"/>
</dbReference>
<accession>A0ABD3UDX2</accession>
<evidence type="ECO:0000259" key="7">
    <source>
        <dbReference type="PROSITE" id="PS50287"/>
    </source>
</evidence>
<keyword evidence="4" id="KW-0175">Coiled coil</keyword>
<evidence type="ECO:0000256" key="5">
    <source>
        <dbReference type="SAM" id="MobiDB-lite"/>
    </source>
</evidence>
<comment type="caution">
    <text evidence="8">The sequence shown here is derived from an EMBL/GenBank/DDBJ whole genome shotgun (WGS) entry which is preliminary data.</text>
</comment>
<dbReference type="PROSITE" id="PS00420">
    <property type="entry name" value="SRCR_1"/>
    <property type="match status" value="1"/>
</dbReference>
<keyword evidence="9" id="KW-1185">Reference proteome</keyword>
<feature type="region of interest" description="Disordered" evidence="5">
    <location>
        <begin position="303"/>
        <end position="327"/>
    </location>
</feature>